<proteinExistence type="predicted"/>
<sequence length="48" mass="5208">MIIPNRPDITTSIKQVSTLSPTWIAMLVLIPRAIASSIDITNTKDLGT</sequence>
<protein>
    <submittedName>
        <fullName evidence="1">Uncharacterized protein</fullName>
    </submittedName>
</protein>
<reference evidence="2" key="1">
    <citation type="submission" date="2018-09" db="EMBL/GenBank/DDBJ databases">
        <title>Complete genome of Proteus mirabilis phage Stubb.</title>
        <authorList>
            <person name="Bourgeois T.A."/>
            <person name="Lessor L."/>
            <person name="O'Leary C.J."/>
            <person name="Liu M."/>
        </authorList>
    </citation>
    <scope>NUCLEOTIDE SEQUENCE [LARGE SCALE GENOMIC DNA]</scope>
</reference>
<organism evidence="1 2">
    <name type="scientific">Proteus phage Stubb</name>
    <dbReference type="NCBI Taxonomy" id="2315597"/>
    <lineage>
        <taxon>Viruses</taxon>
        <taxon>Duplodnaviria</taxon>
        <taxon>Heunggongvirae</taxon>
        <taxon>Uroviricota</taxon>
        <taxon>Caudoviricetes</taxon>
        <taxon>Demerecviridae</taxon>
        <taxon>Novosibvirus</taxon>
        <taxon>Novosibvirus stubb</taxon>
    </lineage>
</organism>
<evidence type="ECO:0000313" key="2">
    <source>
        <dbReference type="Proteomes" id="UP000269143"/>
    </source>
</evidence>
<dbReference type="EMBL" id="MH830339">
    <property type="protein sequence ID" value="AYJ73183.1"/>
    <property type="molecule type" value="Genomic_DNA"/>
</dbReference>
<dbReference type="Proteomes" id="UP000269143">
    <property type="component" value="Segment"/>
</dbReference>
<keyword evidence="2" id="KW-1185">Reference proteome</keyword>
<accession>A0A3B8DJ04</accession>
<gene>
    <name evidence="1" type="ORF">CPT_Stubb_043</name>
</gene>
<name>A0A3B8DJ04_9CAUD</name>
<evidence type="ECO:0000313" key="1">
    <source>
        <dbReference type="EMBL" id="AYJ73183.1"/>
    </source>
</evidence>